<name>A0A0B7C346_9EUPU</name>
<proteinExistence type="predicted"/>
<organism evidence="2">
    <name type="scientific">Arion vulgaris</name>
    <dbReference type="NCBI Taxonomy" id="1028688"/>
    <lineage>
        <taxon>Eukaryota</taxon>
        <taxon>Metazoa</taxon>
        <taxon>Spiralia</taxon>
        <taxon>Lophotrochozoa</taxon>
        <taxon>Mollusca</taxon>
        <taxon>Gastropoda</taxon>
        <taxon>Heterobranchia</taxon>
        <taxon>Euthyneura</taxon>
        <taxon>Panpulmonata</taxon>
        <taxon>Eupulmonata</taxon>
        <taxon>Stylommatophora</taxon>
        <taxon>Helicina</taxon>
        <taxon>Arionoidea</taxon>
        <taxon>Arionidae</taxon>
        <taxon>Arion</taxon>
    </lineage>
</organism>
<dbReference type="AlphaFoldDB" id="A0A0B7C346"/>
<gene>
    <name evidence="2" type="primary">ORF222353</name>
</gene>
<reference evidence="2" key="1">
    <citation type="submission" date="2014-12" db="EMBL/GenBank/DDBJ databases">
        <title>Insight into the proteome of Arion vulgaris.</title>
        <authorList>
            <person name="Aradska J."/>
            <person name="Bulat T."/>
            <person name="Smidak R."/>
            <person name="Sarate P."/>
            <person name="Gangsoo J."/>
            <person name="Sialana F."/>
            <person name="Bilban M."/>
            <person name="Lubec G."/>
        </authorList>
    </citation>
    <scope>NUCLEOTIDE SEQUENCE</scope>
    <source>
        <tissue evidence="2">Skin</tissue>
    </source>
</reference>
<evidence type="ECO:0000313" key="2">
    <source>
        <dbReference type="EMBL" id="CEK99879.1"/>
    </source>
</evidence>
<dbReference type="Pfam" id="PF14677">
    <property type="entry name" value="FANCI_S3"/>
    <property type="match status" value="1"/>
</dbReference>
<accession>A0A0B7C346</accession>
<sequence length="102" mass="11866">EKEPDKTKEQIRESEISEKIHCRIKKFQNLMSTFLREDKENQNWKEGSTLLSIIAGLSTYLPTESQEYQQVYTWALKVASDQNIDDAPTCKQLLSFLLNLAK</sequence>
<evidence type="ECO:0000259" key="1">
    <source>
        <dbReference type="Pfam" id="PF14677"/>
    </source>
</evidence>
<feature type="non-terminal residue" evidence="2">
    <location>
        <position position="1"/>
    </location>
</feature>
<dbReference type="EMBL" id="HACG01053008">
    <property type="protein sequence ID" value="CEK99879.1"/>
    <property type="molecule type" value="Transcribed_RNA"/>
</dbReference>
<feature type="non-terminal residue" evidence="2">
    <location>
        <position position="102"/>
    </location>
</feature>
<dbReference type="InterPro" id="IPR029313">
    <property type="entry name" value="FANCI_S3"/>
</dbReference>
<feature type="domain" description="FANCI solenoid 3" evidence="1">
    <location>
        <begin position="12"/>
        <end position="97"/>
    </location>
</feature>
<protein>
    <recommendedName>
        <fullName evidence="1">FANCI solenoid 3 domain-containing protein</fullName>
    </recommendedName>
</protein>